<reference evidence="3" key="1">
    <citation type="submission" date="2020-07" db="EMBL/GenBank/DDBJ databases">
        <title>Clarias magur genome sequencing, assembly and annotation.</title>
        <authorList>
            <person name="Kushwaha B."/>
            <person name="Kumar R."/>
            <person name="Das P."/>
            <person name="Joshi C.G."/>
            <person name="Kumar D."/>
            <person name="Nagpure N.S."/>
            <person name="Pandey M."/>
            <person name="Agarwal S."/>
            <person name="Srivastava S."/>
            <person name="Singh M."/>
            <person name="Sahoo L."/>
            <person name="Jayasankar P."/>
            <person name="Meher P.K."/>
            <person name="Koringa P.G."/>
            <person name="Iquebal M.A."/>
            <person name="Das S.P."/>
            <person name="Bit A."/>
            <person name="Patnaik S."/>
            <person name="Patel N."/>
            <person name="Shah T.M."/>
            <person name="Hinsu A."/>
            <person name="Jena J.K."/>
        </authorList>
    </citation>
    <scope>NUCLEOTIDE SEQUENCE</scope>
    <source>
        <strain evidence="3">CIFAMagur01</strain>
        <tissue evidence="3">Testis</tissue>
    </source>
</reference>
<dbReference type="OrthoDB" id="8949906at2759"/>
<protein>
    <submittedName>
        <fullName evidence="3">Serine/arginine repetitive matrix protein 2-like isoform X42</fullName>
    </submittedName>
</protein>
<gene>
    <name evidence="3" type="ORF">DAT39_020614</name>
</gene>
<evidence type="ECO:0000313" key="4">
    <source>
        <dbReference type="Proteomes" id="UP000727407"/>
    </source>
</evidence>
<sequence>DNRLHDRDHQYQGEVRHNDQGSGRRLPEYGNTRVWPQLPTRELHPRERSKGGTRPSRSAYPMSTARFQRKVFAMLFDLKEELQPVAAIVDPGNTCTSSIKRLDSESDLKSFEESIKDDEKKSICVQQLARVGSSVRDCVNNVMNRIMCNVLMAKFNMRGGAQLQKKPFGATSLLYNIIQ</sequence>
<organism evidence="3 4">
    <name type="scientific">Clarias magur</name>
    <name type="common">Asian catfish</name>
    <name type="synonym">Macropteronotus magur</name>
    <dbReference type="NCBI Taxonomy" id="1594786"/>
    <lineage>
        <taxon>Eukaryota</taxon>
        <taxon>Metazoa</taxon>
        <taxon>Chordata</taxon>
        <taxon>Craniata</taxon>
        <taxon>Vertebrata</taxon>
        <taxon>Euteleostomi</taxon>
        <taxon>Actinopterygii</taxon>
        <taxon>Neopterygii</taxon>
        <taxon>Teleostei</taxon>
        <taxon>Ostariophysi</taxon>
        <taxon>Siluriformes</taxon>
        <taxon>Clariidae</taxon>
        <taxon>Clarias</taxon>
    </lineage>
</organism>
<name>A0A8J4WR80_CLAMG</name>
<proteinExistence type="predicted"/>
<dbReference type="InterPro" id="IPR032071">
    <property type="entry name" value="DUF4806"/>
</dbReference>
<dbReference type="Pfam" id="PF16064">
    <property type="entry name" value="DUF4806"/>
    <property type="match status" value="1"/>
</dbReference>
<evidence type="ECO:0000313" key="3">
    <source>
        <dbReference type="EMBL" id="KAF5889694.1"/>
    </source>
</evidence>
<feature type="region of interest" description="Disordered" evidence="1">
    <location>
        <begin position="1"/>
        <end position="61"/>
    </location>
</feature>
<dbReference type="AlphaFoldDB" id="A0A8J4WR80"/>
<dbReference type="EMBL" id="QNUK01000778">
    <property type="protein sequence ID" value="KAF5889694.1"/>
    <property type="molecule type" value="Genomic_DNA"/>
</dbReference>
<feature type="compositionally biased region" description="Basic and acidic residues" evidence="1">
    <location>
        <begin position="41"/>
        <end position="50"/>
    </location>
</feature>
<feature type="domain" description="DUF4806" evidence="2">
    <location>
        <begin position="102"/>
        <end position="174"/>
    </location>
</feature>
<feature type="compositionally biased region" description="Basic and acidic residues" evidence="1">
    <location>
        <begin position="1"/>
        <end position="19"/>
    </location>
</feature>
<feature type="non-terminal residue" evidence="3">
    <location>
        <position position="1"/>
    </location>
</feature>
<comment type="caution">
    <text evidence="3">The sequence shown here is derived from an EMBL/GenBank/DDBJ whole genome shotgun (WGS) entry which is preliminary data.</text>
</comment>
<keyword evidence="4" id="KW-1185">Reference proteome</keyword>
<feature type="non-terminal residue" evidence="3">
    <location>
        <position position="179"/>
    </location>
</feature>
<dbReference type="Proteomes" id="UP000727407">
    <property type="component" value="Unassembled WGS sequence"/>
</dbReference>
<evidence type="ECO:0000259" key="2">
    <source>
        <dbReference type="Pfam" id="PF16064"/>
    </source>
</evidence>
<evidence type="ECO:0000256" key="1">
    <source>
        <dbReference type="SAM" id="MobiDB-lite"/>
    </source>
</evidence>
<accession>A0A8J4WR80</accession>